<dbReference type="Gene3D" id="3.60.10.10">
    <property type="entry name" value="Endonuclease/exonuclease/phosphatase"/>
    <property type="match status" value="1"/>
</dbReference>
<keyword evidence="3" id="KW-1185">Reference proteome</keyword>
<dbReference type="SUPFAM" id="SSF56672">
    <property type="entry name" value="DNA/RNA polymerases"/>
    <property type="match status" value="1"/>
</dbReference>
<accession>A0A8K9X5X0</accession>
<proteinExistence type="predicted"/>
<reference evidence="2" key="1">
    <citation type="submission" date="2020-07" db="EMBL/GenBank/DDBJ databases">
        <title>A long reads based de novo assembly of the rainbow trout Arlee double haploid line genome.</title>
        <authorList>
            <person name="Gao G."/>
            <person name="Palti Y."/>
        </authorList>
    </citation>
    <scope>NUCLEOTIDE SEQUENCE [LARGE SCALE GENOMIC DNA]</scope>
</reference>
<dbReference type="InterPro" id="IPR036691">
    <property type="entry name" value="Endo/exonu/phosph_ase_sf"/>
</dbReference>
<dbReference type="AlphaFoldDB" id="A0A8K9X5X0"/>
<dbReference type="PANTHER" id="PTHR47510">
    <property type="entry name" value="REVERSE TRANSCRIPTASE DOMAIN-CONTAINING PROTEIN"/>
    <property type="match status" value="1"/>
</dbReference>
<reference evidence="2" key="3">
    <citation type="submission" date="2025-09" db="UniProtKB">
        <authorList>
            <consortium name="Ensembl"/>
        </authorList>
    </citation>
    <scope>IDENTIFICATION</scope>
</reference>
<protein>
    <recommendedName>
        <fullName evidence="1">Reverse transcriptase domain-containing protein</fullName>
    </recommendedName>
</protein>
<evidence type="ECO:0000313" key="2">
    <source>
        <dbReference type="Ensembl" id="ENSOMYP00000128063.1"/>
    </source>
</evidence>
<organism evidence="2 3">
    <name type="scientific">Oncorhynchus mykiss</name>
    <name type="common">Rainbow trout</name>
    <name type="synonym">Salmo gairdneri</name>
    <dbReference type="NCBI Taxonomy" id="8022"/>
    <lineage>
        <taxon>Eukaryota</taxon>
        <taxon>Metazoa</taxon>
        <taxon>Chordata</taxon>
        <taxon>Craniata</taxon>
        <taxon>Vertebrata</taxon>
        <taxon>Euteleostomi</taxon>
        <taxon>Actinopterygii</taxon>
        <taxon>Neopterygii</taxon>
        <taxon>Teleostei</taxon>
        <taxon>Protacanthopterygii</taxon>
        <taxon>Salmoniformes</taxon>
        <taxon>Salmonidae</taxon>
        <taxon>Salmoninae</taxon>
        <taxon>Oncorhynchus</taxon>
    </lineage>
</organism>
<dbReference type="Pfam" id="PF00078">
    <property type="entry name" value="RVT_1"/>
    <property type="match status" value="1"/>
</dbReference>
<dbReference type="InterPro" id="IPR015095">
    <property type="entry name" value="AlkB_hom8_N"/>
</dbReference>
<dbReference type="Ensembl" id="ENSOMYT00000163968.1">
    <property type="protein sequence ID" value="ENSOMYP00000128063.1"/>
    <property type="gene ID" value="ENSOMYG00000074693.1"/>
</dbReference>
<evidence type="ECO:0000259" key="1">
    <source>
        <dbReference type="PROSITE" id="PS50878"/>
    </source>
</evidence>
<dbReference type="InterPro" id="IPR000477">
    <property type="entry name" value="RT_dom"/>
</dbReference>
<dbReference type="PROSITE" id="PS50878">
    <property type="entry name" value="RT_POL"/>
    <property type="match status" value="1"/>
</dbReference>
<dbReference type="Proteomes" id="UP000694395">
    <property type="component" value="Chromosome 10"/>
</dbReference>
<sequence length="882" mass="100459">MAASLRVPRKLCSFLFFYVLFLTLVPQVILGFITYSREELLNIRSASTHHQYDQEYVFRDADPVFCLTNRTTEWILCSDPKKRLRKRGKRGGLLVRLRRRAQRVPLPSILLANVQSLDNKVDEIRARVAFQRDIRDCNVLCFTETWLTGETLSEAVQPTGFSTHRADRNKHLSGKKRGGGVCLMANVTWCDERNIQELKSFCSPDLEFLTIKCRPHYLPREFSSIIITAVYIPPQADTSMALNELYLTLCKLETIYPEAAFIVAGDFNKANLKTRLPKFYQHIDCATRGGKTLDHCYSNFRDAYKALPRPPFGKADHDSILLIPAYRQKLKQEAPTLRSVQRWSDQADSTLQDCFHHVDWEMFRIASDNNIDEYADTVCEFIRTCVEDVVPIATIKTFPNQKPWIDGSIRVKLKAEVSKTFKRVNPRKAAGPDGIPSRALRACADQLAGVFTDIFNQSLYQSAVPTCFKRATIVPVPKKAKVTELNDYRPVALTSVIMKCFERLVKDHITSTLPDTLDPLQFAYRPNRSTDDAISTTLHTALTHLDKRNTYVRMLFIDYSSAFNTIVPSKLVIKLETLGLDPALCNWVLDFLTGRPQVVRVGNNISSPLILNTGAPQGCVLSPLLYSLFTHDCVATHASNSIIKFADDTTVVGLITNNDETAYREEVRALGVWCQENNLTLNVNKTKEMIVDFRKQQREHPPIHIDGTVVERVASFKFLGIHITDKLNWSTHTDSIVKKAQQRLFNLRRLKKFGLSPKALTNFYRCTIESILAGCITAWYGNCTALNRKALQRVVRSAQRITGGKLPALQDTYTTRCHRKAIKIIKDINHPSHCLFTPLSSRRRGQYRCIKAGTERLKNSFYLKAIRLLTFLISPSRIRVRE</sequence>
<evidence type="ECO:0000313" key="3">
    <source>
        <dbReference type="Proteomes" id="UP000694395"/>
    </source>
</evidence>
<dbReference type="SUPFAM" id="SSF56219">
    <property type="entry name" value="DNase I-like"/>
    <property type="match status" value="1"/>
</dbReference>
<dbReference type="InterPro" id="IPR043502">
    <property type="entry name" value="DNA/RNA_pol_sf"/>
</dbReference>
<dbReference type="GO" id="GO:0016706">
    <property type="term" value="F:2-oxoglutarate-dependent dioxygenase activity"/>
    <property type="evidence" value="ECO:0007669"/>
    <property type="project" value="InterPro"/>
</dbReference>
<dbReference type="GO" id="GO:0008168">
    <property type="term" value="F:methyltransferase activity"/>
    <property type="evidence" value="ECO:0007669"/>
    <property type="project" value="InterPro"/>
</dbReference>
<feature type="domain" description="Reverse transcriptase" evidence="1">
    <location>
        <begin position="457"/>
        <end position="723"/>
    </location>
</feature>
<reference evidence="2" key="2">
    <citation type="submission" date="2025-08" db="UniProtKB">
        <authorList>
            <consortium name="Ensembl"/>
        </authorList>
    </citation>
    <scope>IDENTIFICATION</scope>
</reference>
<dbReference type="PANTHER" id="PTHR47510:SF3">
    <property type="entry name" value="ENDO_EXONUCLEASE_PHOSPHATASE DOMAIN-CONTAINING PROTEIN"/>
    <property type="match status" value="1"/>
</dbReference>
<dbReference type="GeneTree" id="ENSGT01020000230367"/>
<name>A0A8K9X5X0_ONCMY</name>
<dbReference type="CDD" id="cd01650">
    <property type="entry name" value="RT_nLTR_like"/>
    <property type="match status" value="1"/>
</dbReference>
<dbReference type="Pfam" id="PF09004">
    <property type="entry name" value="ALKBH8_N"/>
    <property type="match status" value="1"/>
</dbReference>